<dbReference type="Pfam" id="PF25390">
    <property type="entry name" value="WD40_RLD"/>
    <property type="match status" value="1"/>
</dbReference>
<dbReference type="Gene3D" id="2.130.10.30">
    <property type="entry name" value="Regulator of chromosome condensation 1/beta-lactamase-inhibitor protein II"/>
    <property type="match status" value="2"/>
</dbReference>
<evidence type="ECO:0000256" key="1">
    <source>
        <dbReference type="ARBA" id="ARBA00022658"/>
    </source>
</evidence>
<proteinExistence type="predicted"/>
<dbReference type="PANTHER" id="PTHR45982:SF1">
    <property type="entry name" value="REGULATOR OF CHROMOSOME CONDENSATION"/>
    <property type="match status" value="1"/>
</dbReference>
<evidence type="ECO:0000313" key="6">
    <source>
        <dbReference type="Proteomes" id="UP000294927"/>
    </source>
</evidence>
<keyword evidence="1" id="KW-0344">Guanine-nucleotide releasing factor</keyword>
<dbReference type="GO" id="GO:0005737">
    <property type="term" value="C:cytoplasm"/>
    <property type="evidence" value="ECO:0007669"/>
    <property type="project" value="TreeGrafter"/>
</dbReference>
<evidence type="ECO:0000256" key="2">
    <source>
        <dbReference type="ARBA" id="ARBA00022737"/>
    </source>
</evidence>
<dbReference type="InterPro" id="IPR051553">
    <property type="entry name" value="Ran_GTPase-activating"/>
</dbReference>
<dbReference type="Proteomes" id="UP000294927">
    <property type="component" value="Unassembled WGS sequence"/>
</dbReference>
<sequence>MRRSLPAVLSMLTVLWSLLACPPASAAPETPTASTFTPLSPVRVLDTRDTGPVGAQGLLTLDLAERVPATATAVTLNVTGVTPTAPTYVTVFPAGVAVPTASNLNLAAGDTRANQVTVALGTERKVGLYNNDGAVHLVADLAGYYATPASGAKYTALAGSRVLDTRANGGSLGAGATRVLDLTGRVPASATAVTVNLTATGVTAPTFVTAWRADTPRPNASNLNVTPGETRPNLVTVALGPDRRVNLYNNAGTADLLADLTGFYTPQYGAAFTPVSPTRVLDTRDGTGAQAGPVGSGSSVYVNLGARLPTSSTGVLLNVTGVDATASTYVAATAPVGSLPGTSTLNVSPGRTVANAASVAFWYGGDVAFYNNTGSIHLVADLAGVFAVVDEDPCTADCLYVWGGGPRADAEPTVGSSGTPAPVVGLSRVRAATGTYALRADGTVWAWGDNYHGRLGNGWTVQGQYGGSPVPVPVVGLTGVTEIAEGAASGYALRGDGSVWAWGENFNGQLGTGTHDHATVPVRVSGLTGVVAIAATRTHTNAYALRVDGSVWAWGSGWGGLGNGTNDDGSAVPVRVSGLTGVTAIAGAAMGGYAVRDDGTAWAWGYNGTGQLGNGDPCTPGESCVSTVPVQVAGLTHVTSVAGGWDNGYALTDDGTVWAWGLNTDGQLGTGAACEGSCVTWSPVRVPGVADATAVASFDNGAYVLRADGTVLSWGRNDYGQLGTGTVTGTSRVPIAVHGVTEARSIGSGSGRGYALIP</sequence>
<comment type="caution">
    <text evidence="5">The sequence shown here is derived from an EMBL/GenBank/DDBJ whole genome shotgun (WGS) entry which is preliminary data.</text>
</comment>
<dbReference type="PROSITE" id="PS50012">
    <property type="entry name" value="RCC1_3"/>
    <property type="match status" value="6"/>
</dbReference>
<reference evidence="5 6" key="1">
    <citation type="submission" date="2019-03" db="EMBL/GenBank/DDBJ databases">
        <title>Genomic Encyclopedia of Archaeal and Bacterial Type Strains, Phase II (KMG-II): from individual species to whole genera.</title>
        <authorList>
            <person name="Goeker M."/>
        </authorList>
    </citation>
    <scope>NUCLEOTIDE SEQUENCE [LARGE SCALE GENOMIC DNA]</scope>
    <source>
        <strain evidence="5 6">DSM 45499</strain>
    </source>
</reference>
<gene>
    <name evidence="5" type="ORF">CLV71_1151</name>
</gene>
<dbReference type="InterPro" id="IPR058923">
    <property type="entry name" value="RCC1-like_dom"/>
</dbReference>
<feature type="chain" id="PRO_5020430437" evidence="3">
    <location>
        <begin position="27"/>
        <end position="758"/>
    </location>
</feature>
<dbReference type="AlphaFoldDB" id="A0A4R7V2L0"/>
<evidence type="ECO:0000313" key="5">
    <source>
        <dbReference type="EMBL" id="TDV43539.1"/>
    </source>
</evidence>
<keyword evidence="3" id="KW-0732">Signal</keyword>
<dbReference type="EMBL" id="SOCP01000015">
    <property type="protein sequence ID" value="TDV43539.1"/>
    <property type="molecule type" value="Genomic_DNA"/>
</dbReference>
<keyword evidence="6" id="KW-1185">Reference proteome</keyword>
<keyword evidence="2" id="KW-0677">Repeat</keyword>
<accession>A0A4R7V2L0</accession>
<dbReference type="InterPro" id="IPR000408">
    <property type="entry name" value="Reg_chr_condens"/>
</dbReference>
<dbReference type="PROSITE" id="PS51257">
    <property type="entry name" value="PROKAR_LIPOPROTEIN"/>
    <property type="match status" value="1"/>
</dbReference>
<feature type="signal peptide" evidence="3">
    <location>
        <begin position="1"/>
        <end position="26"/>
    </location>
</feature>
<protein>
    <submittedName>
        <fullName evidence="5">Alpha-tubulin suppressor-like RCC1 family protein</fullName>
    </submittedName>
</protein>
<feature type="domain" description="RCC1-like" evidence="4">
    <location>
        <begin position="433"/>
        <end position="750"/>
    </location>
</feature>
<evidence type="ECO:0000256" key="3">
    <source>
        <dbReference type="SAM" id="SignalP"/>
    </source>
</evidence>
<dbReference type="PRINTS" id="PR00633">
    <property type="entry name" value="RCCNDNSATION"/>
</dbReference>
<name>A0A4R7V2L0_9PSEU</name>
<organism evidence="5 6">
    <name type="scientific">Actinophytocola oryzae</name>
    <dbReference type="NCBI Taxonomy" id="502181"/>
    <lineage>
        <taxon>Bacteria</taxon>
        <taxon>Bacillati</taxon>
        <taxon>Actinomycetota</taxon>
        <taxon>Actinomycetes</taxon>
        <taxon>Pseudonocardiales</taxon>
        <taxon>Pseudonocardiaceae</taxon>
    </lineage>
</organism>
<dbReference type="PANTHER" id="PTHR45982">
    <property type="entry name" value="REGULATOR OF CHROMOSOME CONDENSATION"/>
    <property type="match status" value="1"/>
</dbReference>
<evidence type="ECO:0000259" key="4">
    <source>
        <dbReference type="Pfam" id="PF25390"/>
    </source>
</evidence>
<dbReference type="InterPro" id="IPR009091">
    <property type="entry name" value="RCC1/BLIP-II"/>
</dbReference>
<dbReference type="OrthoDB" id="9796385at2"/>
<dbReference type="SUPFAM" id="SSF50985">
    <property type="entry name" value="RCC1/BLIP-II"/>
    <property type="match status" value="1"/>
</dbReference>
<dbReference type="GO" id="GO:0005085">
    <property type="term" value="F:guanyl-nucleotide exchange factor activity"/>
    <property type="evidence" value="ECO:0007669"/>
    <property type="project" value="TreeGrafter"/>
</dbReference>